<reference evidence="2 3" key="1">
    <citation type="submission" date="2019-03" db="EMBL/GenBank/DDBJ databases">
        <title>Draft genome of Massilia hortus sp. nov., a novel bacterial species of the Oxalobacteraceae family.</title>
        <authorList>
            <person name="Peta V."/>
            <person name="Raths R."/>
            <person name="Bucking H."/>
        </authorList>
    </citation>
    <scope>NUCLEOTIDE SEQUENCE [LARGE SCALE GENOMIC DNA]</scope>
    <source>
        <strain evidence="2 3">ONC3</strain>
    </source>
</reference>
<name>A0A4Y9T3K8_9BURK</name>
<evidence type="ECO:0008006" key="4">
    <source>
        <dbReference type="Google" id="ProtNLM"/>
    </source>
</evidence>
<gene>
    <name evidence="2" type="ORF">E4O92_04285</name>
</gene>
<keyword evidence="1" id="KW-0732">Signal</keyword>
<dbReference type="EMBL" id="SPUM01000027">
    <property type="protein sequence ID" value="TFW34326.1"/>
    <property type="molecule type" value="Genomic_DNA"/>
</dbReference>
<feature type="chain" id="PRO_5021399049" description="DUF4136 domain-containing protein" evidence="1">
    <location>
        <begin position="29"/>
        <end position="201"/>
    </location>
</feature>
<proteinExistence type="predicted"/>
<keyword evidence="3" id="KW-1185">Reference proteome</keyword>
<comment type="caution">
    <text evidence="2">The sequence shown here is derived from an EMBL/GenBank/DDBJ whole genome shotgun (WGS) entry which is preliminary data.</text>
</comment>
<organism evidence="2 3">
    <name type="scientific">Massilia horti</name>
    <dbReference type="NCBI Taxonomy" id="2562153"/>
    <lineage>
        <taxon>Bacteria</taxon>
        <taxon>Pseudomonadati</taxon>
        <taxon>Pseudomonadota</taxon>
        <taxon>Betaproteobacteria</taxon>
        <taxon>Burkholderiales</taxon>
        <taxon>Oxalobacteraceae</taxon>
        <taxon>Telluria group</taxon>
        <taxon>Massilia</taxon>
    </lineage>
</organism>
<dbReference type="Proteomes" id="UP000297258">
    <property type="component" value="Unassembled WGS sequence"/>
</dbReference>
<sequence length="201" mass="22685">MYKRLTTLFGLAAACLIVAATVAGCAGAPEVFKDAPIGYPLQANEEYPFDDSYQRYFAGTPESERALVLVGSFGDEVLTDLKQIGLLPGVVKENWIIHLSERRYNDVYLLPVKVDKEKPFKFDRVFVAPKPNRKSGIKGTMELRLWDSQSILIDKPGIYYFGTIVSNDGNAFVRQQVDPRVVDLAIKKYPKVFEKMPRINF</sequence>
<evidence type="ECO:0000313" key="3">
    <source>
        <dbReference type="Proteomes" id="UP000297258"/>
    </source>
</evidence>
<dbReference type="AlphaFoldDB" id="A0A4Y9T3K8"/>
<evidence type="ECO:0000313" key="2">
    <source>
        <dbReference type="EMBL" id="TFW34326.1"/>
    </source>
</evidence>
<dbReference type="PROSITE" id="PS51257">
    <property type="entry name" value="PROKAR_LIPOPROTEIN"/>
    <property type="match status" value="1"/>
</dbReference>
<protein>
    <recommendedName>
        <fullName evidence="4">DUF4136 domain-containing protein</fullName>
    </recommendedName>
</protein>
<feature type="signal peptide" evidence="1">
    <location>
        <begin position="1"/>
        <end position="28"/>
    </location>
</feature>
<evidence type="ECO:0000256" key="1">
    <source>
        <dbReference type="SAM" id="SignalP"/>
    </source>
</evidence>
<dbReference type="RefSeq" id="WP_135188516.1">
    <property type="nucleotide sequence ID" value="NZ_SPUM01000027.1"/>
</dbReference>
<accession>A0A4Y9T3K8</accession>